<evidence type="ECO:0000313" key="1">
    <source>
        <dbReference type="EMBL" id="TYP95057.1"/>
    </source>
</evidence>
<sequence>MEGRTQIRGYFHPTNIGISLSFEEQAGNALLNLKHENTLNTHNLDFTIKKTGGEEELNFEIVTVEDEKQFYTTHIKLISFY</sequence>
<dbReference type="RefSeq" id="WP_148897739.1">
    <property type="nucleotide sequence ID" value="NZ_VNHY01000001.1"/>
</dbReference>
<dbReference type="EMBL" id="VNHY01000001">
    <property type="protein sequence ID" value="TYP95057.1"/>
    <property type="molecule type" value="Genomic_DNA"/>
</dbReference>
<protein>
    <submittedName>
        <fullName evidence="1">Uncharacterized protein</fullName>
    </submittedName>
</protein>
<reference evidence="1 2" key="1">
    <citation type="submission" date="2019-07" db="EMBL/GenBank/DDBJ databases">
        <title>Genomic Encyclopedia of Archaeal and Bacterial Type Strains, Phase II (KMG-II): from individual species to whole genera.</title>
        <authorList>
            <person name="Goeker M."/>
        </authorList>
    </citation>
    <scope>NUCLEOTIDE SEQUENCE [LARGE SCALE GENOMIC DNA]</scope>
    <source>
        <strain evidence="1 2">DSM 21935</strain>
    </source>
</reference>
<evidence type="ECO:0000313" key="2">
    <source>
        <dbReference type="Proteomes" id="UP000324595"/>
    </source>
</evidence>
<dbReference type="AlphaFoldDB" id="A0A5D3YMN7"/>
<organism evidence="1 2">
    <name type="scientific">Fodinibius salinus</name>
    <dbReference type="NCBI Taxonomy" id="860790"/>
    <lineage>
        <taxon>Bacteria</taxon>
        <taxon>Pseudomonadati</taxon>
        <taxon>Balneolota</taxon>
        <taxon>Balneolia</taxon>
        <taxon>Balneolales</taxon>
        <taxon>Balneolaceae</taxon>
        <taxon>Fodinibius</taxon>
    </lineage>
</organism>
<gene>
    <name evidence="1" type="ORF">LX73_0352</name>
</gene>
<dbReference type="Proteomes" id="UP000324595">
    <property type="component" value="Unassembled WGS sequence"/>
</dbReference>
<name>A0A5D3YMN7_9BACT</name>
<keyword evidence="2" id="KW-1185">Reference proteome</keyword>
<comment type="caution">
    <text evidence="1">The sequence shown here is derived from an EMBL/GenBank/DDBJ whole genome shotgun (WGS) entry which is preliminary data.</text>
</comment>
<proteinExistence type="predicted"/>
<accession>A0A5D3YMN7</accession>